<dbReference type="RefSeq" id="WP_388236131.1">
    <property type="nucleotide sequence ID" value="NZ_JBHVZQ010000016.1"/>
</dbReference>
<proteinExistence type="predicted"/>
<protein>
    <submittedName>
        <fullName evidence="2">Uncharacterized protein</fullName>
    </submittedName>
</protein>
<keyword evidence="1" id="KW-0812">Transmembrane</keyword>
<evidence type="ECO:0000313" key="3">
    <source>
        <dbReference type="Proteomes" id="UP001601627"/>
    </source>
</evidence>
<keyword evidence="1" id="KW-1133">Transmembrane helix</keyword>
<comment type="caution">
    <text evidence="2">The sequence shown here is derived from an EMBL/GenBank/DDBJ whole genome shotgun (WGS) entry which is preliminary data.</text>
</comment>
<feature type="transmembrane region" description="Helical" evidence="1">
    <location>
        <begin position="12"/>
        <end position="31"/>
    </location>
</feature>
<evidence type="ECO:0000256" key="1">
    <source>
        <dbReference type="SAM" id="Phobius"/>
    </source>
</evidence>
<name>A0ABW6Q8I7_9ACTN</name>
<reference evidence="2 3" key="1">
    <citation type="submission" date="2024-09" db="EMBL/GenBank/DDBJ databases">
        <title>The Natural Products Discovery Center: Release of the First 8490 Sequenced Strains for Exploring Actinobacteria Biosynthetic Diversity.</title>
        <authorList>
            <person name="Kalkreuter E."/>
            <person name="Kautsar S.A."/>
            <person name="Yang D."/>
            <person name="Bader C.D."/>
            <person name="Teijaro C.N."/>
            <person name="Fluegel L."/>
            <person name="Davis C.M."/>
            <person name="Simpson J.R."/>
            <person name="Lauterbach L."/>
            <person name="Steele A.D."/>
            <person name="Gui C."/>
            <person name="Meng S."/>
            <person name="Li G."/>
            <person name="Viehrig K."/>
            <person name="Ye F."/>
            <person name="Su P."/>
            <person name="Kiefer A.F."/>
            <person name="Nichols A."/>
            <person name="Cepeda A.J."/>
            <person name="Yan W."/>
            <person name="Fan B."/>
            <person name="Jiang Y."/>
            <person name="Adhikari A."/>
            <person name="Zheng C.-J."/>
            <person name="Schuster L."/>
            <person name="Cowan T.M."/>
            <person name="Smanski M.J."/>
            <person name="Chevrette M.G."/>
            <person name="De Carvalho L.P.S."/>
            <person name="Shen B."/>
        </authorList>
    </citation>
    <scope>NUCLEOTIDE SEQUENCE [LARGE SCALE GENOMIC DNA]</scope>
    <source>
        <strain evidence="2 3">NPDC058328</strain>
    </source>
</reference>
<keyword evidence="3" id="KW-1185">Reference proteome</keyword>
<dbReference type="Proteomes" id="UP001601627">
    <property type="component" value="Unassembled WGS sequence"/>
</dbReference>
<keyword evidence="1" id="KW-0472">Membrane</keyword>
<organism evidence="2 3">
    <name type="scientific">Streptomyces marokkonensis</name>
    <dbReference type="NCBI Taxonomy" id="324855"/>
    <lineage>
        <taxon>Bacteria</taxon>
        <taxon>Bacillati</taxon>
        <taxon>Actinomycetota</taxon>
        <taxon>Actinomycetes</taxon>
        <taxon>Kitasatosporales</taxon>
        <taxon>Streptomycetaceae</taxon>
        <taxon>Streptomyces</taxon>
    </lineage>
</organism>
<evidence type="ECO:0000313" key="2">
    <source>
        <dbReference type="EMBL" id="MFF1275529.1"/>
    </source>
</evidence>
<accession>A0ABW6Q8I7</accession>
<gene>
    <name evidence="2" type="ORF">ACFVZC_19285</name>
</gene>
<dbReference type="EMBL" id="JBHVZQ010000016">
    <property type="protein sequence ID" value="MFF1275529.1"/>
    <property type="molecule type" value="Genomic_DNA"/>
</dbReference>
<sequence length="186" mass="21700">MTVEFWKELFTQAAGPVFSAAILGLVAAYIARRAQLRREEWSLRHELIKQMTETVSSLYNETLRYDRAVNLFKVADDEKVTYRKQLDEQYRESRTAGEVIQDRLEAYFQGDKARACWHRTIDLLSMRYFVLIKIGIPGTLLDKYLGDGHTGLSERSKLLDLKILQEFYEQSRKDAAEAVLTEDLRR</sequence>